<evidence type="ECO:0000313" key="6">
    <source>
        <dbReference type="EMBL" id="MBC5628846.1"/>
    </source>
</evidence>
<keyword evidence="3" id="KW-1133">Transmembrane helix</keyword>
<gene>
    <name evidence="6" type="ORF">H8S20_08080</name>
</gene>
<evidence type="ECO:0000313" key="7">
    <source>
        <dbReference type="Proteomes" id="UP000596929"/>
    </source>
</evidence>
<dbReference type="RefSeq" id="WP_032117331.1">
    <property type="nucleotide sequence ID" value="NZ_JACOOO010000015.1"/>
</dbReference>
<dbReference type="InterPro" id="IPR010982">
    <property type="entry name" value="Lambda_DNA-bd_dom_sf"/>
</dbReference>
<accession>A0ABR7DBR9</accession>
<dbReference type="InterPro" id="IPR001387">
    <property type="entry name" value="Cro/C1-type_HTH"/>
</dbReference>
<keyword evidence="2" id="KW-0812">Transmembrane</keyword>
<evidence type="ECO:0000256" key="4">
    <source>
        <dbReference type="ARBA" id="ARBA00023136"/>
    </source>
</evidence>
<dbReference type="SUPFAM" id="SSF47413">
    <property type="entry name" value="lambda repressor-like DNA-binding domains"/>
    <property type="match status" value="1"/>
</dbReference>
<comment type="caution">
    <text evidence="6">The sequence shown here is derived from an EMBL/GenBank/DDBJ whole genome shotgun (WGS) entry which is preliminary data.</text>
</comment>
<keyword evidence="7" id="KW-1185">Reference proteome</keyword>
<dbReference type="SMART" id="SM00530">
    <property type="entry name" value="HTH_XRE"/>
    <property type="match status" value="1"/>
</dbReference>
<dbReference type="Pfam" id="PF01381">
    <property type="entry name" value="HTH_3"/>
    <property type="match status" value="1"/>
</dbReference>
<dbReference type="Gene3D" id="1.10.260.40">
    <property type="entry name" value="lambda repressor-like DNA-binding domains"/>
    <property type="match status" value="1"/>
</dbReference>
<keyword evidence="4" id="KW-0472">Membrane</keyword>
<feature type="domain" description="HTH cro/C1-type" evidence="5">
    <location>
        <begin position="13"/>
        <end position="67"/>
    </location>
</feature>
<dbReference type="Pfam" id="PF06803">
    <property type="entry name" value="DUF1232"/>
    <property type="match status" value="1"/>
</dbReference>
<evidence type="ECO:0000256" key="3">
    <source>
        <dbReference type="ARBA" id="ARBA00022989"/>
    </source>
</evidence>
<reference evidence="6 7" key="1">
    <citation type="submission" date="2020-08" db="EMBL/GenBank/DDBJ databases">
        <title>Genome public.</title>
        <authorList>
            <person name="Liu C."/>
            <person name="Sun Q."/>
        </authorList>
    </citation>
    <scope>NUCLEOTIDE SEQUENCE [LARGE SCALE GENOMIC DNA]</scope>
    <source>
        <strain evidence="6 7">NSJ-6</strain>
    </source>
</reference>
<organism evidence="6 7">
    <name type="scientific">Clostridium hominis</name>
    <dbReference type="NCBI Taxonomy" id="2763036"/>
    <lineage>
        <taxon>Bacteria</taxon>
        <taxon>Bacillati</taxon>
        <taxon>Bacillota</taxon>
        <taxon>Clostridia</taxon>
        <taxon>Eubacteriales</taxon>
        <taxon>Clostridiaceae</taxon>
        <taxon>Clostridium</taxon>
    </lineage>
</organism>
<dbReference type="Proteomes" id="UP000596929">
    <property type="component" value="Unassembled WGS sequence"/>
</dbReference>
<protein>
    <submittedName>
        <fullName evidence="6">Helix-turn-helix domain-containing protein</fullName>
    </submittedName>
</protein>
<dbReference type="EMBL" id="JACOOO010000015">
    <property type="protein sequence ID" value="MBC5628846.1"/>
    <property type="molecule type" value="Genomic_DNA"/>
</dbReference>
<evidence type="ECO:0000259" key="5">
    <source>
        <dbReference type="PROSITE" id="PS50943"/>
    </source>
</evidence>
<name>A0ABR7DBR9_9CLOT</name>
<dbReference type="InterPro" id="IPR010652">
    <property type="entry name" value="DUF1232"/>
</dbReference>
<dbReference type="PROSITE" id="PS50943">
    <property type="entry name" value="HTH_CROC1"/>
    <property type="match status" value="1"/>
</dbReference>
<evidence type="ECO:0000256" key="1">
    <source>
        <dbReference type="ARBA" id="ARBA00004127"/>
    </source>
</evidence>
<dbReference type="CDD" id="cd00093">
    <property type="entry name" value="HTH_XRE"/>
    <property type="match status" value="1"/>
</dbReference>
<proteinExistence type="predicted"/>
<comment type="subcellular location">
    <subcellularLocation>
        <location evidence="1">Endomembrane system</location>
        <topology evidence="1">Multi-pass membrane protein</topology>
    </subcellularLocation>
</comment>
<evidence type="ECO:0000256" key="2">
    <source>
        <dbReference type="ARBA" id="ARBA00022692"/>
    </source>
</evidence>
<sequence length="215" mass="24634">MSNDDNTLLKVEINNYLNENNLSLRKFSKIVDIPTSTLSRIINSKQKPSITHIKKLSKFIPLFLNSFLNDDLSSKDINIDITNTQAIQNNELYNILKFSQFADSKKLNQEINNQFNKCKEYAKTQDGINMIKSDFDRKIKEINGVGPLIDSLENLYSRYILENPSSTKALIIGAVLLYFIIPLDVIPDYLFGIGYIDDMLLLQFELSVLDKLKSN</sequence>